<evidence type="ECO:0000256" key="2">
    <source>
        <dbReference type="SAM" id="Phobius"/>
    </source>
</evidence>
<comment type="caution">
    <text evidence="3">The sequence shown here is derived from an EMBL/GenBank/DDBJ whole genome shotgun (WGS) entry which is preliminary data.</text>
</comment>
<feature type="transmembrane region" description="Helical" evidence="2">
    <location>
        <begin position="28"/>
        <end position="47"/>
    </location>
</feature>
<dbReference type="InterPro" id="IPR018750">
    <property type="entry name" value="DUF2306_membrane"/>
</dbReference>
<feature type="compositionally biased region" description="Basic and acidic residues" evidence="1">
    <location>
        <begin position="298"/>
        <end position="307"/>
    </location>
</feature>
<feature type="transmembrane region" description="Helical" evidence="2">
    <location>
        <begin position="152"/>
        <end position="176"/>
    </location>
</feature>
<dbReference type="Pfam" id="PF10067">
    <property type="entry name" value="DUF2306"/>
    <property type="match status" value="1"/>
</dbReference>
<feature type="transmembrane region" description="Helical" evidence="2">
    <location>
        <begin position="82"/>
        <end position="100"/>
    </location>
</feature>
<feature type="transmembrane region" description="Helical" evidence="2">
    <location>
        <begin position="120"/>
        <end position="140"/>
    </location>
</feature>
<keyword evidence="4" id="KW-1185">Reference proteome</keyword>
<evidence type="ECO:0000313" key="4">
    <source>
        <dbReference type="Proteomes" id="UP001281614"/>
    </source>
</evidence>
<dbReference type="Proteomes" id="UP001281614">
    <property type="component" value="Unassembled WGS sequence"/>
</dbReference>
<name>A0AAE0DE28_COLKA</name>
<feature type="region of interest" description="Disordered" evidence="1">
    <location>
        <begin position="293"/>
        <end position="330"/>
    </location>
</feature>
<gene>
    <name evidence="3" type="ORF">CKAH01_11533</name>
</gene>
<keyword evidence="2" id="KW-1133">Transmembrane helix</keyword>
<feature type="compositionally biased region" description="Polar residues" evidence="1">
    <location>
        <begin position="321"/>
        <end position="330"/>
    </location>
</feature>
<accession>A0AAE0DE28</accession>
<sequence>MVQPTRPPANGFVAAARKVYNPLGFAKGYNFVLFFIFFGAFMGFTLARFEYLNFSIFCGPGGAAPGECFYYQKRIEQVGIKMHLGAILPASFLACFQFVPHSGRFMFLRNAFGGGIETQTGIGLLSIMFIGSMMLAFINIKKLQIEQHRAWMLRAWFYAGSIITIRLIQITAATIISNMGTYYVSRPCDQVAFMIDNMNRTLALYPDCASYFSGENPGQQTVVHADLPNATSAAEAGAATGIVFGMAVWLALAIHAIGIEIYLHLTPAEAERLRNVSYKRQLEAGLHPAGRAGITADRIGDSEKWQPVDRPGQVPHKPSQDDSISQLASH</sequence>
<protein>
    <recommendedName>
        <fullName evidence="5">Microtubule associated protein</fullName>
    </recommendedName>
</protein>
<dbReference type="AlphaFoldDB" id="A0AAE0DE28"/>
<keyword evidence="2" id="KW-0472">Membrane</keyword>
<keyword evidence="2" id="KW-0812">Transmembrane</keyword>
<evidence type="ECO:0000256" key="1">
    <source>
        <dbReference type="SAM" id="MobiDB-lite"/>
    </source>
</evidence>
<evidence type="ECO:0000313" key="3">
    <source>
        <dbReference type="EMBL" id="KAK2778942.1"/>
    </source>
</evidence>
<proteinExistence type="predicted"/>
<feature type="transmembrane region" description="Helical" evidence="2">
    <location>
        <begin position="242"/>
        <end position="265"/>
    </location>
</feature>
<evidence type="ECO:0008006" key="5">
    <source>
        <dbReference type="Google" id="ProtNLM"/>
    </source>
</evidence>
<organism evidence="3 4">
    <name type="scientific">Colletotrichum kahawae</name>
    <name type="common">Coffee berry disease fungus</name>
    <dbReference type="NCBI Taxonomy" id="34407"/>
    <lineage>
        <taxon>Eukaryota</taxon>
        <taxon>Fungi</taxon>
        <taxon>Dikarya</taxon>
        <taxon>Ascomycota</taxon>
        <taxon>Pezizomycotina</taxon>
        <taxon>Sordariomycetes</taxon>
        <taxon>Hypocreomycetidae</taxon>
        <taxon>Glomerellales</taxon>
        <taxon>Glomerellaceae</taxon>
        <taxon>Colletotrichum</taxon>
        <taxon>Colletotrichum gloeosporioides species complex</taxon>
    </lineage>
</organism>
<reference evidence="3" key="1">
    <citation type="submission" date="2023-02" db="EMBL/GenBank/DDBJ databases">
        <title>Colletotrichum kahawae CIFC_Que2 genome sequencing and assembly.</title>
        <authorList>
            <person name="Baroncelli R."/>
        </authorList>
    </citation>
    <scope>NUCLEOTIDE SEQUENCE</scope>
    <source>
        <strain evidence="3">CIFC_Que2</strain>
    </source>
</reference>
<dbReference type="EMBL" id="VYYT01000007">
    <property type="protein sequence ID" value="KAK2778942.1"/>
    <property type="molecule type" value="Genomic_DNA"/>
</dbReference>